<keyword evidence="1" id="KW-0472">Membrane</keyword>
<feature type="transmembrane region" description="Helical" evidence="1">
    <location>
        <begin position="99"/>
        <end position="116"/>
    </location>
</feature>
<reference evidence="2 3" key="1">
    <citation type="submission" date="2019-10" db="EMBL/GenBank/DDBJ databases">
        <title>Genome Sequences from Six Type Strain Members of the Archaeal Family Sulfolobaceae: Acidianus ambivalens, Acidianus infernus, Metallosphaera prunae, Stygiolobus azoricus, Sulfolobus metallicus, and Sulfurisphaera ohwakuensis.</title>
        <authorList>
            <person name="Counts J.A."/>
            <person name="Kelly R.M."/>
        </authorList>
    </citation>
    <scope>NUCLEOTIDE SEQUENCE [LARGE SCALE GENOMIC DNA]</scope>
    <source>
        <strain evidence="2 3">DSM 3191</strain>
    </source>
</reference>
<feature type="transmembrane region" description="Helical" evidence="1">
    <location>
        <begin position="242"/>
        <end position="262"/>
    </location>
</feature>
<feature type="transmembrane region" description="Helical" evidence="1">
    <location>
        <begin position="73"/>
        <end position="93"/>
    </location>
</feature>
<protein>
    <submittedName>
        <fullName evidence="2">Uncharacterized protein</fullName>
    </submittedName>
</protein>
<organism evidence="2 3">
    <name type="scientific">Acidianus infernus</name>
    <dbReference type="NCBI Taxonomy" id="12915"/>
    <lineage>
        <taxon>Archaea</taxon>
        <taxon>Thermoproteota</taxon>
        <taxon>Thermoprotei</taxon>
        <taxon>Sulfolobales</taxon>
        <taxon>Sulfolobaceae</taxon>
        <taxon>Acidianus</taxon>
    </lineage>
</organism>
<evidence type="ECO:0000313" key="2">
    <source>
        <dbReference type="EMBL" id="MUM65790.1"/>
    </source>
</evidence>
<feature type="transmembrane region" description="Helical" evidence="1">
    <location>
        <begin position="40"/>
        <end position="61"/>
    </location>
</feature>
<gene>
    <name evidence="2" type="ORF">D1867_11195</name>
</gene>
<dbReference type="OrthoDB" id="37189at2157"/>
<feature type="transmembrane region" description="Helical" evidence="1">
    <location>
        <begin position="352"/>
        <end position="369"/>
    </location>
</feature>
<feature type="transmembrane region" description="Helical" evidence="1">
    <location>
        <begin position="204"/>
        <end position="222"/>
    </location>
</feature>
<feature type="transmembrane region" description="Helical" evidence="1">
    <location>
        <begin position="12"/>
        <end position="34"/>
    </location>
</feature>
<accession>A0A6A9QKG5</accession>
<evidence type="ECO:0000256" key="1">
    <source>
        <dbReference type="SAM" id="Phobius"/>
    </source>
</evidence>
<comment type="caution">
    <text evidence="2">The sequence shown here is derived from an EMBL/GenBank/DDBJ whole genome shotgun (WGS) entry which is preliminary data.</text>
</comment>
<name>A0A6A9QKG5_ACIIN</name>
<evidence type="ECO:0000313" key="3">
    <source>
        <dbReference type="Proteomes" id="UP000440125"/>
    </source>
</evidence>
<dbReference type="Proteomes" id="UP000440125">
    <property type="component" value="Unassembled WGS sequence"/>
</dbReference>
<dbReference type="EMBL" id="WFIY01000004">
    <property type="protein sequence ID" value="MUM65790.1"/>
    <property type="molecule type" value="Genomic_DNA"/>
</dbReference>
<feature type="transmembrane region" description="Helical" evidence="1">
    <location>
        <begin position="182"/>
        <end position="198"/>
    </location>
</feature>
<feature type="transmembrane region" description="Helical" evidence="1">
    <location>
        <begin position="274"/>
        <end position="296"/>
    </location>
</feature>
<keyword evidence="1" id="KW-0812">Transmembrane</keyword>
<dbReference type="AlphaFoldDB" id="A0A6A9QKG5"/>
<sequence>MDVTFYSHEFKLFIFSILSFIVIHYFLTTFYITLPYTCNYEVIDVIVNLVVYSLVLSLLTYKLFRGNEPGKYYIIWFWSIFLNYYFFNVSLYFPFDLGILTGVISALLYSIPPSLVMSAVRMKNKDLTWSLSTPQLWAGTVMFASLFLLSFYTGINIDFFIYGALAGLLLSFIAVGTMETMVNLSLIPLFVIAFYYTGKSIYYVTPYTLLLVFGGSLLIFWASMKPAIIINRFTGEVTPLGVVSSISLSFFFPIILLALWYIARTIAFNYSDYISPVTLSTFPIIFLPTVIGNTLVDYLKGKKLDKMMRYYGGKTGGIIGGVGLADGLWLDLVGLMIYYLTALRFGFIDGTTLYLLIIVPVITILLRFGRIA</sequence>
<keyword evidence="3" id="KW-1185">Reference proteome</keyword>
<feature type="transmembrane region" description="Helical" evidence="1">
    <location>
        <begin position="136"/>
        <end position="153"/>
    </location>
</feature>
<feature type="transmembrane region" description="Helical" evidence="1">
    <location>
        <begin position="159"/>
        <end position="175"/>
    </location>
</feature>
<feature type="transmembrane region" description="Helical" evidence="1">
    <location>
        <begin position="317"/>
        <end position="340"/>
    </location>
</feature>
<proteinExistence type="predicted"/>
<keyword evidence="1" id="KW-1133">Transmembrane helix</keyword>
<dbReference type="RefSeq" id="WP_155864203.1">
    <property type="nucleotide sequence ID" value="NZ_WFIY01000004.1"/>
</dbReference>